<sequence length="131" mass="13941">MRETFDVAGITTSDSEYPSAVVVGDTVYVSGQVSFAEDGTAVHVGNVTAQTAQCISRLSTVLDVVGSSLVDVVQATVYLSDASYAADFNREWVRWFPDSRPARATVVAQLLDPLLLVEVQATAVRGSGDVR</sequence>
<dbReference type="CDD" id="cd00448">
    <property type="entry name" value="YjgF_YER057c_UK114_family"/>
    <property type="match status" value="1"/>
</dbReference>
<dbReference type="GO" id="GO:0019239">
    <property type="term" value="F:deaminase activity"/>
    <property type="evidence" value="ECO:0007669"/>
    <property type="project" value="TreeGrafter"/>
</dbReference>
<comment type="caution">
    <text evidence="2">The sequence shown here is derived from an EMBL/GenBank/DDBJ whole genome shotgun (WGS) entry which is preliminary data.</text>
</comment>
<dbReference type="SUPFAM" id="SSF55298">
    <property type="entry name" value="YjgF-like"/>
    <property type="match status" value="1"/>
</dbReference>
<comment type="similarity">
    <text evidence="1">Belongs to the RutC family.</text>
</comment>
<evidence type="ECO:0000256" key="1">
    <source>
        <dbReference type="ARBA" id="ARBA00010552"/>
    </source>
</evidence>
<name>A0A652YR15_NOCGL</name>
<proteinExistence type="inferred from homology"/>
<dbReference type="PANTHER" id="PTHR11803">
    <property type="entry name" value="2-IMINOBUTANOATE/2-IMINOPROPANOATE DEAMINASE RIDA"/>
    <property type="match status" value="1"/>
</dbReference>
<organism evidence="2">
    <name type="scientific">Nocardia globerula</name>
    <dbReference type="NCBI Taxonomy" id="1818"/>
    <lineage>
        <taxon>Bacteria</taxon>
        <taxon>Bacillati</taxon>
        <taxon>Actinomycetota</taxon>
        <taxon>Actinomycetes</taxon>
        <taxon>Mycobacteriales</taxon>
        <taxon>Nocardiaceae</taxon>
        <taxon>Nocardia</taxon>
    </lineage>
</organism>
<accession>A0A652YR15</accession>
<dbReference type="AlphaFoldDB" id="A0A652YR15"/>
<reference evidence="2" key="1">
    <citation type="submission" date="2019-07" db="EMBL/GenBank/DDBJ databases">
        <title>Genomic Encyclopedia of Type Strains, Phase IV (KMG-IV): sequencing the most valuable type-strain genomes for metagenomic binning, comparative biology and taxonomic classification.</title>
        <authorList>
            <person name="Goeker M."/>
        </authorList>
    </citation>
    <scope>NUCLEOTIDE SEQUENCE</scope>
    <source>
        <strain evidence="2">DSM 44596</strain>
    </source>
</reference>
<dbReference type="PANTHER" id="PTHR11803:SF58">
    <property type="entry name" value="PROTEIN HMF1-RELATED"/>
    <property type="match status" value="1"/>
</dbReference>
<evidence type="ECO:0000313" key="2">
    <source>
        <dbReference type="EMBL" id="TYQ04997.1"/>
    </source>
</evidence>
<dbReference type="EMBL" id="VNIQ01000003">
    <property type="protein sequence ID" value="TYQ04997.1"/>
    <property type="molecule type" value="Genomic_DNA"/>
</dbReference>
<dbReference type="GO" id="GO:0005829">
    <property type="term" value="C:cytosol"/>
    <property type="evidence" value="ECO:0007669"/>
    <property type="project" value="TreeGrafter"/>
</dbReference>
<dbReference type="InterPro" id="IPR035959">
    <property type="entry name" value="RutC-like_sf"/>
</dbReference>
<dbReference type="Pfam" id="PF01042">
    <property type="entry name" value="Ribonuc_L-PSP"/>
    <property type="match status" value="1"/>
</dbReference>
<dbReference type="Gene3D" id="3.30.1330.40">
    <property type="entry name" value="RutC-like"/>
    <property type="match status" value="1"/>
</dbReference>
<dbReference type="InterPro" id="IPR006175">
    <property type="entry name" value="YjgF/YER057c/UK114"/>
</dbReference>
<protein>
    <submittedName>
        <fullName evidence="2">Endoribonuclease L-PSP</fullName>
    </submittedName>
</protein>
<gene>
    <name evidence="2" type="ORF">FNL38_103348</name>
</gene>